<gene>
    <name evidence="2" type="ORF">PoB_005980900</name>
</gene>
<keyword evidence="1" id="KW-0732">Signal</keyword>
<dbReference type="AlphaFoldDB" id="A0AAV4CKB8"/>
<organism evidence="2 3">
    <name type="scientific">Plakobranchus ocellatus</name>
    <dbReference type="NCBI Taxonomy" id="259542"/>
    <lineage>
        <taxon>Eukaryota</taxon>
        <taxon>Metazoa</taxon>
        <taxon>Spiralia</taxon>
        <taxon>Lophotrochozoa</taxon>
        <taxon>Mollusca</taxon>
        <taxon>Gastropoda</taxon>
        <taxon>Heterobranchia</taxon>
        <taxon>Euthyneura</taxon>
        <taxon>Panpulmonata</taxon>
        <taxon>Sacoglossa</taxon>
        <taxon>Placobranchoidea</taxon>
        <taxon>Plakobranchidae</taxon>
        <taxon>Plakobranchus</taxon>
    </lineage>
</organism>
<accession>A0AAV4CKB8</accession>
<keyword evidence="3" id="KW-1185">Reference proteome</keyword>
<proteinExistence type="predicted"/>
<feature type="chain" id="PRO_5043752638" evidence="1">
    <location>
        <begin position="26"/>
        <end position="203"/>
    </location>
</feature>
<name>A0AAV4CKB8_9GAST</name>
<sequence length="203" mass="22957">METSKTFRVCYLALIFLTIWATSQSKHCVFRDPLTKKLCIMVDVNFTAEIQAAKEGTVVATKNVTSEDESVDCVGYCGTRDRTLLVRFTEKTFWSVSFTRPGEGIYTVQQSRSFVFEPKDLFGESMSGISRQVFYDPRPVYQKNIQGSYLCTVPDQVNYYDLNITMPSDKVDFQVNVNVLSIQSQGYNLDGEKYGPAEKCSSA</sequence>
<evidence type="ECO:0000313" key="3">
    <source>
        <dbReference type="Proteomes" id="UP000735302"/>
    </source>
</evidence>
<evidence type="ECO:0000313" key="2">
    <source>
        <dbReference type="EMBL" id="GFO33304.1"/>
    </source>
</evidence>
<feature type="signal peptide" evidence="1">
    <location>
        <begin position="1"/>
        <end position="25"/>
    </location>
</feature>
<dbReference type="EMBL" id="BLXT01006766">
    <property type="protein sequence ID" value="GFO33304.1"/>
    <property type="molecule type" value="Genomic_DNA"/>
</dbReference>
<protein>
    <submittedName>
        <fullName evidence="2">Uncharacterized protein</fullName>
    </submittedName>
</protein>
<evidence type="ECO:0000256" key="1">
    <source>
        <dbReference type="SAM" id="SignalP"/>
    </source>
</evidence>
<reference evidence="2 3" key="1">
    <citation type="journal article" date="2021" name="Elife">
        <title>Chloroplast acquisition without the gene transfer in kleptoplastic sea slugs, Plakobranchus ocellatus.</title>
        <authorList>
            <person name="Maeda T."/>
            <person name="Takahashi S."/>
            <person name="Yoshida T."/>
            <person name="Shimamura S."/>
            <person name="Takaki Y."/>
            <person name="Nagai Y."/>
            <person name="Toyoda A."/>
            <person name="Suzuki Y."/>
            <person name="Arimoto A."/>
            <person name="Ishii H."/>
            <person name="Satoh N."/>
            <person name="Nishiyama T."/>
            <person name="Hasebe M."/>
            <person name="Maruyama T."/>
            <person name="Minagawa J."/>
            <person name="Obokata J."/>
            <person name="Shigenobu S."/>
        </authorList>
    </citation>
    <scope>NUCLEOTIDE SEQUENCE [LARGE SCALE GENOMIC DNA]</scope>
</reference>
<dbReference type="Gene3D" id="2.40.160.110">
    <property type="match status" value="1"/>
</dbReference>
<dbReference type="Proteomes" id="UP000735302">
    <property type="component" value="Unassembled WGS sequence"/>
</dbReference>
<comment type="caution">
    <text evidence="2">The sequence shown here is derived from an EMBL/GenBank/DDBJ whole genome shotgun (WGS) entry which is preliminary data.</text>
</comment>